<dbReference type="InterPro" id="IPR011701">
    <property type="entry name" value="MFS"/>
</dbReference>
<proteinExistence type="predicted"/>
<feature type="transmembrane region" description="Helical" evidence="6">
    <location>
        <begin position="418"/>
        <end position="439"/>
    </location>
</feature>
<evidence type="ECO:0000313" key="9">
    <source>
        <dbReference type="Proteomes" id="UP000436016"/>
    </source>
</evidence>
<dbReference type="GO" id="GO:0022857">
    <property type="term" value="F:transmembrane transporter activity"/>
    <property type="evidence" value="ECO:0007669"/>
    <property type="project" value="InterPro"/>
</dbReference>
<dbReference type="AlphaFoldDB" id="A0A6B0U4Z6"/>
<gene>
    <name evidence="8" type="ORF">GSH16_11115</name>
</gene>
<keyword evidence="4 6" id="KW-1133">Transmembrane helix</keyword>
<evidence type="ECO:0000259" key="7">
    <source>
        <dbReference type="PROSITE" id="PS50850"/>
    </source>
</evidence>
<feature type="transmembrane region" description="Helical" evidence="6">
    <location>
        <begin position="347"/>
        <end position="366"/>
    </location>
</feature>
<dbReference type="Gene3D" id="1.20.1250.20">
    <property type="entry name" value="MFS general substrate transporter like domains"/>
    <property type="match status" value="1"/>
</dbReference>
<keyword evidence="2" id="KW-0813">Transport</keyword>
<evidence type="ECO:0000313" key="8">
    <source>
        <dbReference type="EMBL" id="MXU66001.1"/>
    </source>
</evidence>
<feature type="transmembrane region" description="Helical" evidence="6">
    <location>
        <begin position="40"/>
        <end position="59"/>
    </location>
</feature>
<evidence type="ECO:0000256" key="6">
    <source>
        <dbReference type="SAM" id="Phobius"/>
    </source>
</evidence>
<dbReference type="Proteomes" id="UP000436016">
    <property type="component" value="Unassembled WGS sequence"/>
</dbReference>
<feature type="transmembrane region" description="Helical" evidence="6">
    <location>
        <begin position="194"/>
        <end position="216"/>
    </location>
</feature>
<feature type="transmembrane region" description="Helical" evidence="6">
    <location>
        <begin position="236"/>
        <end position="258"/>
    </location>
</feature>
<feature type="domain" description="Major facilitator superfamily (MFS) profile" evidence="7">
    <location>
        <begin position="6"/>
        <end position="528"/>
    </location>
</feature>
<dbReference type="PROSITE" id="PS50850">
    <property type="entry name" value="MFS"/>
    <property type="match status" value="1"/>
</dbReference>
<dbReference type="PANTHER" id="PTHR42718:SF9">
    <property type="entry name" value="MAJOR FACILITATOR SUPERFAMILY MULTIDRUG TRANSPORTER MFSC"/>
    <property type="match status" value="1"/>
</dbReference>
<feature type="transmembrane region" description="Helical" evidence="6">
    <location>
        <begin position="130"/>
        <end position="149"/>
    </location>
</feature>
<feature type="transmembrane region" description="Helical" evidence="6">
    <location>
        <begin position="318"/>
        <end position="335"/>
    </location>
</feature>
<feature type="transmembrane region" description="Helical" evidence="6">
    <location>
        <begin position="71"/>
        <end position="87"/>
    </location>
</feature>
<evidence type="ECO:0000256" key="4">
    <source>
        <dbReference type="ARBA" id="ARBA00022989"/>
    </source>
</evidence>
<dbReference type="PANTHER" id="PTHR42718">
    <property type="entry name" value="MAJOR FACILITATOR SUPERFAMILY MULTIDRUG TRANSPORTER MFSC"/>
    <property type="match status" value="1"/>
</dbReference>
<dbReference type="CDD" id="cd17321">
    <property type="entry name" value="MFS_MMR_MDR_like"/>
    <property type="match status" value="1"/>
</dbReference>
<reference evidence="8 9" key="1">
    <citation type="submission" date="2019-12" db="EMBL/GenBank/DDBJ databases">
        <title>Strain KN286 was isolated from seawater, which was collected from Caroline Seamount in the tropical western Pacific.</title>
        <authorList>
            <person name="Wang Q."/>
        </authorList>
    </citation>
    <scope>NUCLEOTIDE SEQUENCE [LARGE SCALE GENOMIC DNA]</scope>
    <source>
        <strain evidence="8 9">KN286</strain>
    </source>
</reference>
<name>A0A6B0U4Z6_9RHOB</name>
<dbReference type="PRINTS" id="PR01036">
    <property type="entry name" value="TCRTETB"/>
</dbReference>
<accession>A0A6B0U4Z6</accession>
<protein>
    <submittedName>
        <fullName evidence="8">MFS transporter</fullName>
    </submittedName>
</protein>
<dbReference type="Gene3D" id="1.20.1720.10">
    <property type="entry name" value="Multidrug resistance protein D"/>
    <property type="match status" value="1"/>
</dbReference>
<dbReference type="SUPFAM" id="SSF103473">
    <property type="entry name" value="MFS general substrate transporter"/>
    <property type="match status" value="1"/>
</dbReference>
<feature type="transmembrane region" description="Helical" evidence="6">
    <location>
        <begin position="161"/>
        <end position="182"/>
    </location>
</feature>
<dbReference type="GO" id="GO:0016020">
    <property type="term" value="C:membrane"/>
    <property type="evidence" value="ECO:0007669"/>
    <property type="project" value="UniProtKB-SubCell"/>
</dbReference>
<keyword evidence="9" id="KW-1185">Reference proteome</keyword>
<evidence type="ECO:0000256" key="2">
    <source>
        <dbReference type="ARBA" id="ARBA00022448"/>
    </source>
</evidence>
<dbReference type="EMBL" id="WUWG01000003">
    <property type="protein sequence ID" value="MXU66001.1"/>
    <property type="molecule type" value="Genomic_DNA"/>
</dbReference>
<keyword evidence="3 6" id="KW-0812">Transmembrane</keyword>
<dbReference type="InterPro" id="IPR020846">
    <property type="entry name" value="MFS_dom"/>
</dbReference>
<evidence type="ECO:0000256" key="1">
    <source>
        <dbReference type="ARBA" id="ARBA00004141"/>
    </source>
</evidence>
<comment type="caution">
    <text evidence="8">The sequence shown here is derived from an EMBL/GenBank/DDBJ whole genome shotgun (WGS) entry which is preliminary data.</text>
</comment>
<keyword evidence="5 6" id="KW-0472">Membrane</keyword>
<organism evidence="8 9">
    <name type="scientific">Oceanomicrobium pacificus</name>
    <dbReference type="NCBI Taxonomy" id="2692916"/>
    <lineage>
        <taxon>Bacteria</taxon>
        <taxon>Pseudomonadati</taxon>
        <taxon>Pseudomonadota</taxon>
        <taxon>Alphaproteobacteria</taxon>
        <taxon>Rhodobacterales</taxon>
        <taxon>Paracoccaceae</taxon>
        <taxon>Oceanomicrobium</taxon>
    </lineage>
</organism>
<sequence length="529" mass="55553">MSRWIVLITLALSTFIIVVDTTVMNVSISALIVDLDTTVGGIQAAIALYALVMASFMLIGGKLADILGKKRVFMIGVCVFGVGTFLASTSQSLWMLIIGWSVIEGIGSALMMPNIQTILRDSYDGAERAFAYGIISAVAAVGAAVGPIVGGFLTTYYTWRWAFRIEVLIVILVLILCRAIAADAKREDRPSFDFAGAILSVCGWSLIVLAVLLGQTYGFVMARQPFMLGDVAINPFGLSIVPVLVAIGLASLVALFTLERRRESAGRPGLFRPSLLSAPGLLPGISARFIQMAIMAAFLFTMPLLFQLAFAFSAMETGLALIPFSLALLVCAILGARLSSRYSADRIIRAGFVLAVLGLLIIGGTIRPDAEPEDLATGVVFGAGLGLIASQILNLVLSSVAPEQTAEASGLNGTFEQLGNAIGVALVGTMMIAGLTAALSSQIMALPGLDAAQQSVVIATLEQSVELVSDAQITAGLDAAGIAPEAQSDILSGYAQARTQAFRTGIWFLTLLGLIGLALSFKLPKRKLV</sequence>
<dbReference type="InterPro" id="IPR036259">
    <property type="entry name" value="MFS_trans_sf"/>
</dbReference>
<evidence type="ECO:0000256" key="5">
    <source>
        <dbReference type="ARBA" id="ARBA00023136"/>
    </source>
</evidence>
<dbReference type="RefSeq" id="WP_160854996.1">
    <property type="nucleotide sequence ID" value="NZ_WUWG01000003.1"/>
</dbReference>
<feature type="transmembrane region" description="Helical" evidence="6">
    <location>
        <begin position="93"/>
        <end position="110"/>
    </location>
</feature>
<feature type="transmembrane region" description="Helical" evidence="6">
    <location>
        <begin position="378"/>
        <end position="397"/>
    </location>
</feature>
<feature type="transmembrane region" description="Helical" evidence="6">
    <location>
        <begin position="501"/>
        <end position="521"/>
    </location>
</feature>
<dbReference type="Pfam" id="PF07690">
    <property type="entry name" value="MFS_1"/>
    <property type="match status" value="1"/>
</dbReference>
<feature type="transmembrane region" description="Helical" evidence="6">
    <location>
        <begin position="289"/>
        <end position="312"/>
    </location>
</feature>
<evidence type="ECO:0000256" key="3">
    <source>
        <dbReference type="ARBA" id="ARBA00022692"/>
    </source>
</evidence>
<comment type="subcellular location">
    <subcellularLocation>
        <location evidence="1">Membrane</location>
        <topology evidence="1">Multi-pass membrane protein</topology>
    </subcellularLocation>
</comment>